<evidence type="ECO:0000313" key="2">
    <source>
        <dbReference type="EMBL" id="CDW86349.1"/>
    </source>
</evidence>
<proteinExistence type="predicted"/>
<accession>A0A078AVZ8</accession>
<gene>
    <name evidence="2" type="primary">Contig7616.g8118</name>
    <name evidence="2" type="ORF">STYLEM_15443</name>
</gene>
<dbReference type="AlphaFoldDB" id="A0A078AVZ8"/>
<feature type="transmembrane region" description="Helical" evidence="1">
    <location>
        <begin position="155"/>
        <end position="174"/>
    </location>
</feature>
<name>A0A078AVZ8_STYLE</name>
<dbReference type="EMBL" id="CCKQ01014567">
    <property type="protein sequence ID" value="CDW86349.1"/>
    <property type="molecule type" value="Genomic_DNA"/>
</dbReference>
<keyword evidence="1" id="KW-1133">Transmembrane helix</keyword>
<reference evidence="2 3" key="1">
    <citation type="submission" date="2014-06" db="EMBL/GenBank/DDBJ databases">
        <authorList>
            <person name="Swart Estienne"/>
        </authorList>
    </citation>
    <scope>NUCLEOTIDE SEQUENCE [LARGE SCALE GENOMIC DNA]</scope>
    <source>
        <strain evidence="2 3">130c</strain>
    </source>
</reference>
<keyword evidence="1" id="KW-0812">Transmembrane</keyword>
<dbReference type="Proteomes" id="UP000039865">
    <property type="component" value="Unassembled WGS sequence"/>
</dbReference>
<feature type="transmembrane region" description="Helical" evidence="1">
    <location>
        <begin position="105"/>
        <end position="127"/>
    </location>
</feature>
<organism evidence="2 3">
    <name type="scientific">Stylonychia lemnae</name>
    <name type="common">Ciliate</name>
    <dbReference type="NCBI Taxonomy" id="5949"/>
    <lineage>
        <taxon>Eukaryota</taxon>
        <taxon>Sar</taxon>
        <taxon>Alveolata</taxon>
        <taxon>Ciliophora</taxon>
        <taxon>Intramacronucleata</taxon>
        <taxon>Spirotrichea</taxon>
        <taxon>Stichotrichia</taxon>
        <taxon>Sporadotrichida</taxon>
        <taxon>Oxytrichidae</taxon>
        <taxon>Stylonychinae</taxon>
        <taxon>Stylonychia</taxon>
    </lineage>
</organism>
<sequence>MNFIDGIEMNLNSYLEVQNLNQASYLNQESTMLKQTLSVDITSLYRNNFFDVFVFERIEEGKDSPDFLCYKEAVDNQIWDKDCSFLHSITNKTTQTIHRTHPKELTVIILYKCSCLFLAKSAFTLMIQTRTDFKNPVNIKSIVIIGKYLVQNFKEGMVCLVVLFACGMAFYLCFKVKQSSKRIQKYKQILHENRMQDIQRMQTTENENYEQVDLHTD</sequence>
<keyword evidence="1" id="KW-0472">Membrane</keyword>
<evidence type="ECO:0000256" key="1">
    <source>
        <dbReference type="SAM" id="Phobius"/>
    </source>
</evidence>
<dbReference type="OrthoDB" id="323859at2759"/>
<keyword evidence="3" id="KW-1185">Reference proteome</keyword>
<dbReference type="InParanoid" id="A0A078AVZ8"/>
<protein>
    <submittedName>
        <fullName evidence="2">Uncharacterized protein</fullName>
    </submittedName>
</protein>
<evidence type="ECO:0000313" key="3">
    <source>
        <dbReference type="Proteomes" id="UP000039865"/>
    </source>
</evidence>